<evidence type="ECO:0000259" key="1">
    <source>
        <dbReference type="Pfam" id="PF14214"/>
    </source>
</evidence>
<proteinExistence type="predicted"/>
<dbReference type="InterPro" id="IPR025476">
    <property type="entry name" value="Helitron_helicase-like"/>
</dbReference>
<dbReference type="PANTHER" id="PTHR45786:SF74">
    <property type="entry name" value="ATP-DEPENDENT DNA HELICASE"/>
    <property type="match status" value="1"/>
</dbReference>
<evidence type="ECO:0000313" key="2">
    <source>
        <dbReference type="EMBL" id="CCO38173.1"/>
    </source>
</evidence>
<gene>
    <name evidence="2" type="ORF">BN14_12338</name>
</gene>
<dbReference type="Proteomes" id="UP000012065">
    <property type="component" value="Unassembled WGS sequence"/>
</dbReference>
<reference evidence="2 3" key="1">
    <citation type="journal article" date="2013" name="J. Biotechnol.">
        <title>Establishment and interpretation of the genome sequence of the phytopathogenic fungus Rhizoctonia solani AG1-IB isolate 7/3/14.</title>
        <authorList>
            <person name="Wibberg D.W."/>
            <person name="Jelonek L.J."/>
            <person name="Rupp O.R."/>
            <person name="Hennig M.H."/>
            <person name="Eikmeyer F.E."/>
            <person name="Goesmann A.G."/>
            <person name="Hartmann A.H."/>
            <person name="Borriss R.B."/>
            <person name="Grosch R.G."/>
            <person name="Puehler A.P."/>
            <person name="Schlueter A.S."/>
        </authorList>
    </citation>
    <scope>NUCLEOTIDE SEQUENCE [LARGE SCALE GENOMIC DNA]</scope>
    <source>
        <strain evidence="3">AG1-IB / isolate 7/3/14</strain>
    </source>
</reference>
<evidence type="ECO:0000313" key="3">
    <source>
        <dbReference type="Proteomes" id="UP000012065"/>
    </source>
</evidence>
<comment type="caution">
    <text evidence="2">The sequence shown here is derived from an EMBL/GenBank/DDBJ whole genome shotgun (WGS) entry which is preliminary data.</text>
</comment>
<protein>
    <recommendedName>
        <fullName evidence="1">Helitron helicase-like domain-containing protein</fullName>
    </recommendedName>
</protein>
<organism evidence="2 3">
    <name type="scientific">Thanatephorus cucumeris (strain AG1-IB / isolate 7/3/14)</name>
    <name type="common">Lettuce bottom rot fungus</name>
    <name type="synonym">Rhizoctonia solani</name>
    <dbReference type="NCBI Taxonomy" id="1108050"/>
    <lineage>
        <taxon>Eukaryota</taxon>
        <taxon>Fungi</taxon>
        <taxon>Dikarya</taxon>
        <taxon>Basidiomycota</taxon>
        <taxon>Agaricomycotina</taxon>
        <taxon>Agaricomycetes</taxon>
        <taxon>Cantharellales</taxon>
        <taxon>Ceratobasidiaceae</taxon>
        <taxon>Rhizoctonia</taxon>
        <taxon>Rhizoctonia solani AG-1</taxon>
    </lineage>
</organism>
<dbReference type="EMBL" id="CAOJ01018763">
    <property type="protein sequence ID" value="CCO38173.1"/>
    <property type="molecule type" value="Genomic_DNA"/>
</dbReference>
<sequence length="170" mass="19188">MLFAQEKFRPNDQGPTPDSHFSSLLQARWLFHQYVVDAWAVIDQAQLIWFCMNQSTICAELYCGVVDALQGDNLGQQPQLGQDIGTILPSSYYGGTHQMQECYQDSMAIARHLGPPQLFITMTANPNWLEIKQELLPGQQVTDRPDLAVHVFELKRRALLQDVTKNGVLG</sequence>
<dbReference type="HOGENOM" id="CLU_001324_3_3_1"/>
<feature type="domain" description="Helitron helicase-like" evidence="1">
    <location>
        <begin position="21"/>
        <end position="170"/>
    </location>
</feature>
<dbReference type="AlphaFoldDB" id="M5CDX5"/>
<dbReference type="PANTHER" id="PTHR45786">
    <property type="entry name" value="DNA BINDING PROTEIN-LIKE"/>
    <property type="match status" value="1"/>
</dbReference>
<dbReference type="Pfam" id="PF14214">
    <property type="entry name" value="Helitron_like_N"/>
    <property type="match status" value="1"/>
</dbReference>
<accession>M5CDX5</accession>
<name>M5CDX5_THACB</name>